<sequence length="684" mass="76695">MKKTFFYSTVASAVALAISPAIAQETAVLDEVSVVGSVSKAGKVEYMTPKSVSVLTEEQIKEKGYKQADEIGRYEAGILSQPYGGDIDTHDWIRIRGFSPTLRIDGTAMYSFGFYHWQPNMYGLESIEVVKGADSLTYGSAQSGGLINLVSKRPTKEPKGELKFTLGNRNERGFSADYSNVISENVRFRLVGDYNRRDGEPKGSYMDAYYFAPSLSWDISERTRLSILTSYQKDSGTPSSNFYPQEGTLRALPDGSYYSRNLNFGDPLNDHEENKQYGIGYELSHDFGNGLRANSSYRYNHVENNHRGGYIYPSAYAADWSAVAPSANGYNVSGQTVFNQGKAISHSTDNRISWDFKNDWLKNTVVVGTDYRHNKVDAQYSLYALGYTANLRDYRASWNQTGTPVGTDTHIKSRQLGFYLQNQARIADKYLLGFGIRHDRARQNEYTSDQTIKNNHTSYSGSLMYEGAYGLNPYFSYSESFRLPVGLSGNQSLYDPNITRQYELGVKYLPTWLDGVITLAYFDLKEKNGLVQGVVNGQVTQLQTEKAKSKGVELQADMKLNDNISPLLAYTYTNAKVNNARKVIIPRHTYSAFVNYSFTNEALAGLKIGTGIRYIGTSTNGVTEVKIPAYTLVDLMAKYDLNKNWTAQVNVSNLSNKKYISACDTYWCYMGEGRKVTANLTYKF</sequence>
<evidence type="ECO:0000313" key="19">
    <source>
        <dbReference type="EMBL" id="ABB51545.1"/>
    </source>
</evidence>
<dbReference type="Pfam" id="PF07715">
    <property type="entry name" value="Plug"/>
    <property type="match status" value="1"/>
</dbReference>
<dbReference type="InterPro" id="IPR039426">
    <property type="entry name" value="TonB-dep_rcpt-like"/>
</dbReference>
<accession>Q304S4</accession>
<feature type="domain" description="TonB-dependent receptor-like beta-barrel" evidence="17">
    <location>
        <begin position="217"/>
        <end position="654"/>
    </location>
</feature>
<keyword evidence="12 19" id="KW-0675">Receptor</keyword>
<evidence type="ECO:0000256" key="6">
    <source>
        <dbReference type="ARBA" id="ARBA00022692"/>
    </source>
</evidence>
<comment type="similarity">
    <text evidence="2 14 15">Belongs to the TonB-dependent receptor family.</text>
</comment>
<dbReference type="AlphaFoldDB" id="Q304S4"/>
<evidence type="ECO:0000256" key="16">
    <source>
        <dbReference type="SAM" id="SignalP"/>
    </source>
</evidence>
<keyword evidence="10 15" id="KW-0798">TonB box</keyword>
<keyword evidence="11 14" id="KW-0472">Membrane</keyword>
<reference evidence="19" key="1">
    <citation type="journal article" date="2003" name="Infect. Immun.">
        <title>fhuA of Actinobacillus pleuropneumoniae encodes a ferrichrome receptor but is not regulated by iron.</title>
        <authorList>
            <person name="Mikael L.G."/>
            <person name="Srikumar R."/>
            <person name="Coulton J.W."/>
            <person name="Jacques M."/>
        </authorList>
    </citation>
    <scope>NUCLEOTIDE SEQUENCE</scope>
    <source>
        <strain evidence="19">K-17</strain>
    </source>
</reference>
<proteinExistence type="inferred from homology"/>
<feature type="domain" description="TonB-dependent receptor plug" evidence="18">
    <location>
        <begin position="47"/>
        <end position="145"/>
    </location>
</feature>
<evidence type="ECO:0000256" key="5">
    <source>
        <dbReference type="ARBA" id="ARBA00022496"/>
    </source>
</evidence>
<evidence type="ECO:0000256" key="13">
    <source>
        <dbReference type="ARBA" id="ARBA00023237"/>
    </source>
</evidence>
<evidence type="ECO:0000256" key="4">
    <source>
        <dbReference type="ARBA" id="ARBA00022452"/>
    </source>
</evidence>
<evidence type="ECO:0000256" key="7">
    <source>
        <dbReference type="ARBA" id="ARBA00022729"/>
    </source>
</evidence>
<dbReference type="Pfam" id="PF00593">
    <property type="entry name" value="TonB_dep_Rec_b-barrel"/>
    <property type="match status" value="1"/>
</dbReference>
<organism evidence="19">
    <name type="scientific">Actinobacillus pleuropneumoniae</name>
    <name type="common">Haemophilus pleuropneumoniae</name>
    <dbReference type="NCBI Taxonomy" id="715"/>
    <lineage>
        <taxon>Bacteria</taxon>
        <taxon>Pseudomonadati</taxon>
        <taxon>Pseudomonadota</taxon>
        <taxon>Gammaproteobacteria</taxon>
        <taxon>Pasteurellales</taxon>
        <taxon>Pasteurellaceae</taxon>
        <taxon>Actinobacillus</taxon>
    </lineage>
</organism>
<dbReference type="PROSITE" id="PS52016">
    <property type="entry name" value="TONB_DEPENDENT_REC_3"/>
    <property type="match status" value="1"/>
</dbReference>
<dbReference type="PANTHER" id="PTHR32552">
    <property type="entry name" value="FERRICHROME IRON RECEPTOR-RELATED"/>
    <property type="match status" value="1"/>
</dbReference>
<dbReference type="GO" id="GO:0015891">
    <property type="term" value="P:siderophore transport"/>
    <property type="evidence" value="ECO:0007669"/>
    <property type="project" value="InterPro"/>
</dbReference>
<keyword evidence="9" id="KW-0406">Ion transport</keyword>
<dbReference type="CDD" id="cd01347">
    <property type="entry name" value="ligand_gated_channel"/>
    <property type="match status" value="1"/>
</dbReference>
<reference evidence="19" key="2">
    <citation type="submission" date="2005-10" db="EMBL/GenBank/DDBJ databases">
        <authorList>
            <person name="Mikael L.G."/>
            <person name="Srikumar R."/>
            <person name="Coulton J.W."/>
            <person name="Jacques M."/>
        </authorList>
    </citation>
    <scope>NUCLEOTIDE SEQUENCE</scope>
    <source>
        <strain evidence="19">K-17</strain>
    </source>
</reference>
<keyword evidence="3 14" id="KW-0813">Transport</keyword>
<dbReference type="NCBIfam" id="TIGR01783">
    <property type="entry name" value="TonB-siderophor"/>
    <property type="match status" value="1"/>
</dbReference>
<evidence type="ECO:0000259" key="17">
    <source>
        <dbReference type="Pfam" id="PF00593"/>
    </source>
</evidence>
<dbReference type="Gene3D" id="2.170.130.10">
    <property type="entry name" value="TonB-dependent receptor, plug domain"/>
    <property type="match status" value="1"/>
</dbReference>
<evidence type="ECO:0000256" key="15">
    <source>
        <dbReference type="RuleBase" id="RU003357"/>
    </source>
</evidence>
<evidence type="ECO:0000259" key="18">
    <source>
        <dbReference type="Pfam" id="PF07715"/>
    </source>
</evidence>
<dbReference type="InterPro" id="IPR036942">
    <property type="entry name" value="Beta-barrel_TonB_sf"/>
</dbReference>
<dbReference type="InterPro" id="IPR037066">
    <property type="entry name" value="Plug_dom_sf"/>
</dbReference>
<evidence type="ECO:0000256" key="12">
    <source>
        <dbReference type="ARBA" id="ARBA00023170"/>
    </source>
</evidence>
<protein>
    <submittedName>
        <fullName evidence="19">Outer membrane ferric hydroxamate receptor FhuA</fullName>
    </submittedName>
</protein>
<evidence type="ECO:0000256" key="9">
    <source>
        <dbReference type="ARBA" id="ARBA00023065"/>
    </source>
</evidence>
<evidence type="ECO:0000256" key="10">
    <source>
        <dbReference type="ARBA" id="ARBA00023077"/>
    </source>
</evidence>
<evidence type="ECO:0000256" key="11">
    <source>
        <dbReference type="ARBA" id="ARBA00023136"/>
    </source>
</evidence>
<evidence type="ECO:0000256" key="3">
    <source>
        <dbReference type="ARBA" id="ARBA00022448"/>
    </source>
</evidence>
<dbReference type="InterPro" id="IPR012910">
    <property type="entry name" value="Plug_dom"/>
</dbReference>
<keyword evidence="13 14" id="KW-0998">Cell outer membrane</keyword>
<name>Q304S4_ACTPL</name>
<keyword evidence="8" id="KW-0408">Iron</keyword>
<keyword evidence="4 14" id="KW-1134">Transmembrane beta strand</keyword>
<dbReference type="InterPro" id="IPR010105">
    <property type="entry name" value="TonB_sidphr_rcpt"/>
</dbReference>
<dbReference type="SUPFAM" id="SSF56935">
    <property type="entry name" value="Porins"/>
    <property type="match status" value="1"/>
</dbReference>
<comment type="subcellular location">
    <subcellularLocation>
        <location evidence="1 14">Cell outer membrane</location>
        <topology evidence="1 14">Multi-pass membrane protein</topology>
    </subcellularLocation>
</comment>
<dbReference type="GO" id="GO:0015344">
    <property type="term" value="F:siderophore uptake transmembrane transporter activity"/>
    <property type="evidence" value="ECO:0007669"/>
    <property type="project" value="TreeGrafter"/>
</dbReference>
<keyword evidence="7 16" id="KW-0732">Signal</keyword>
<feature type="signal peptide" evidence="16">
    <location>
        <begin position="1"/>
        <end position="23"/>
    </location>
</feature>
<evidence type="ECO:0000256" key="8">
    <source>
        <dbReference type="ARBA" id="ARBA00023004"/>
    </source>
</evidence>
<keyword evidence="5" id="KW-0410">Iron transport</keyword>
<evidence type="ECO:0000256" key="2">
    <source>
        <dbReference type="ARBA" id="ARBA00009810"/>
    </source>
</evidence>
<evidence type="ECO:0000256" key="14">
    <source>
        <dbReference type="PROSITE-ProRule" id="PRU01360"/>
    </source>
</evidence>
<dbReference type="InterPro" id="IPR000531">
    <property type="entry name" value="Beta-barrel_TonB"/>
</dbReference>
<keyword evidence="6 14" id="KW-0812">Transmembrane</keyword>
<dbReference type="PANTHER" id="PTHR32552:SF68">
    <property type="entry name" value="FERRICHROME OUTER MEMBRANE TRANSPORTER_PHAGE RECEPTOR"/>
    <property type="match status" value="1"/>
</dbReference>
<dbReference type="Gene3D" id="2.40.170.20">
    <property type="entry name" value="TonB-dependent receptor, beta-barrel domain"/>
    <property type="match status" value="1"/>
</dbReference>
<dbReference type="GO" id="GO:0009279">
    <property type="term" value="C:cell outer membrane"/>
    <property type="evidence" value="ECO:0007669"/>
    <property type="project" value="UniProtKB-SubCell"/>
</dbReference>
<dbReference type="EMBL" id="DQ249801">
    <property type="protein sequence ID" value="ABB51545.1"/>
    <property type="molecule type" value="Genomic_DNA"/>
</dbReference>
<dbReference type="GO" id="GO:0038023">
    <property type="term" value="F:signaling receptor activity"/>
    <property type="evidence" value="ECO:0007669"/>
    <property type="project" value="InterPro"/>
</dbReference>
<evidence type="ECO:0000256" key="1">
    <source>
        <dbReference type="ARBA" id="ARBA00004571"/>
    </source>
</evidence>
<feature type="chain" id="PRO_5004219129" evidence="16">
    <location>
        <begin position="24"/>
        <end position="684"/>
    </location>
</feature>